<keyword evidence="1" id="KW-0812">Transmembrane</keyword>
<feature type="transmembrane region" description="Helical" evidence="1">
    <location>
        <begin position="121"/>
        <end position="140"/>
    </location>
</feature>
<dbReference type="eggNOG" id="COG0697">
    <property type="taxonomic scope" value="Bacteria"/>
</dbReference>
<dbReference type="Gene3D" id="1.10.3730.20">
    <property type="match status" value="1"/>
</dbReference>
<reference evidence="3 4" key="1">
    <citation type="journal article" date="2013" name="Genome Announc.">
        <title>Complete Genome Sequence of the Carbazole Degrader Pseudomonas resinovorans Strain CA10 (NBRC 106553).</title>
        <authorList>
            <person name="Shintani M."/>
            <person name="Hosoyama A."/>
            <person name="Ohji S."/>
            <person name="Tsuchikane K."/>
            <person name="Takarada H."/>
            <person name="Yamazoe A."/>
            <person name="Fujita N."/>
            <person name="Nojiri H."/>
        </authorList>
    </citation>
    <scope>NUCLEOTIDE SEQUENCE [LARGE SCALE GENOMIC DNA]</scope>
    <source>
        <strain evidence="3 4">NBRC 106553</strain>
    </source>
</reference>
<dbReference type="InterPro" id="IPR037185">
    <property type="entry name" value="EmrE-like"/>
</dbReference>
<feature type="domain" description="EamA" evidence="2">
    <location>
        <begin position="149"/>
        <end position="278"/>
    </location>
</feature>
<dbReference type="Pfam" id="PF00892">
    <property type="entry name" value="EamA"/>
    <property type="match status" value="2"/>
</dbReference>
<feature type="transmembrane region" description="Helical" evidence="1">
    <location>
        <begin position="89"/>
        <end position="109"/>
    </location>
</feature>
<keyword evidence="4" id="KW-1185">Reference proteome</keyword>
<evidence type="ECO:0000259" key="2">
    <source>
        <dbReference type="Pfam" id="PF00892"/>
    </source>
</evidence>
<dbReference type="Proteomes" id="UP000015503">
    <property type="component" value="Chromosome"/>
</dbReference>
<dbReference type="PATRIC" id="fig|1245471.3.peg.3990"/>
<dbReference type="AlphaFoldDB" id="S6AY83"/>
<dbReference type="OrthoDB" id="9150437at2"/>
<evidence type="ECO:0000256" key="1">
    <source>
        <dbReference type="SAM" id="Phobius"/>
    </source>
</evidence>
<keyword evidence="1" id="KW-0472">Membrane</keyword>
<keyword evidence="1" id="KW-1133">Transmembrane helix</keyword>
<accession>S6AY83</accession>
<sequence>MTERNALLAIHLGALLFGLSGIFGKLADSAPMIITFGRGLFAVVALALFAQLITRGRSANPGPRQLALLALGGLLLGAHWITFFHAVNVAGVAIATLGFASFPAFTLLLEGVLFRERIRPLELFIVGLVSLGLVLVTPSFDWGSAATQGLLSAVLSGLLFSLLSLLNRVSVKGLDPVKAALCQNLTIVLCLAPFSWPLLHEVKAMDWFWIAMLGVFCTGLAHSLFVASLKVLKARTTAVIFALEPVYGIAFAWWLFNEEPGLRMLAGGALIIFAIALSARKGAPAEGKPAAATS</sequence>
<name>S6AY83_METRE</name>
<dbReference type="STRING" id="1245471.PCA10_39490"/>
<dbReference type="KEGG" id="pre:PCA10_39490"/>
<feature type="transmembrane region" description="Helical" evidence="1">
    <location>
        <begin position="262"/>
        <end position="279"/>
    </location>
</feature>
<evidence type="ECO:0000313" key="3">
    <source>
        <dbReference type="EMBL" id="BAN49681.1"/>
    </source>
</evidence>
<feature type="transmembrane region" description="Helical" evidence="1">
    <location>
        <begin position="177"/>
        <end position="196"/>
    </location>
</feature>
<dbReference type="EMBL" id="AP013068">
    <property type="protein sequence ID" value="BAN49681.1"/>
    <property type="molecule type" value="Genomic_DNA"/>
</dbReference>
<dbReference type="HOGENOM" id="CLU_033863_15_3_6"/>
<gene>
    <name evidence="3" type="ORF">PCA10_39490</name>
</gene>
<proteinExistence type="predicted"/>
<dbReference type="PANTHER" id="PTHR22911">
    <property type="entry name" value="ACYL-MALONYL CONDENSING ENZYME-RELATED"/>
    <property type="match status" value="1"/>
</dbReference>
<dbReference type="SUPFAM" id="SSF103481">
    <property type="entry name" value="Multidrug resistance efflux transporter EmrE"/>
    <property type="match status" value="2"/>
</dbReference>
<feature type="domain" description="EamA" evidence="2">
    <location>
        <begin position="6"/>
        <end position="136"/>
    </location>
</feature>
<organism evidence="3 4">
    <name type="scientific">Metapseudomonas resinovorans NBRC 106553</name>
    <dbReference type="NCBI Taxonomy" id="1245471"/>
    <lineage>
        <taxon>Bacteria</taxon>
        <taxon>Pseudomonadati</taxon>
        <taxon>Pseudomonadota</taxon>
        <taxon>Gammaproteobacteria</taxon>
        <taxon>Pseudomonadales</taxon>
        <taxon>Pseudomonadaceae</taxon>
        <taxon>Metapseudomonas</taxon>
    </lineage>
</organism>
<feature type="transmembrane region" description="Helical" evidence="1">
    <location>
        <begin position="66"/>
        <end position="83"/>
    </location>
</feature>
<feature type="transmembrane region" description="Helical" evidence="1">
    <location>
        <begin position="208"/>
        <end position="226"/>
    </location>
</feature>
<feature type="transmembrane region" description="Helical" evidence="1">
    <location>
        <begin position="34"/>
        <end position="54"/>
    </location>
</feature>
<dbReference type="GO" id="GO:0016020">
    <property type="term" value="C:membrane"/>
    <property type="evidence" value="ECO:0007669"/>
    <property type="project" value="InterPro"/>
</dbReference>
<feature type="transmembrane region" description="Helical" evidence="1">
    <location>
        <begin position="146"/>
        <end position="165"/>
    </location>
</feature>
<dbReference type="PANTHER" id="PTHR22911:SF137">
    <property type="entry name" value="SOLUTE CARRIER FAMILY 35 MEMBER G2-RELATED"/>
    <property type="match status" value="1"/>
</dbReference>
<dbReference type="RefSeq" id="WP_016493816.1">
    <property type="nucleotide sequence ID" value="NC_021499.1"/>
</dbReference>
<protein>
    <recommendedName>
        <fullName evidence="2">EamA domain-containing protein</fullName>
    </recommendedName>
</protein>
<evidence type="ECO:0000313" key="4">
    <source>
        <dbReference type="Proteomes" id="UP000015503"/>
    </source>
</evidence>
<feature type="transmembrane region" description="Helical" evidence="1">
    <location>
        <begin position="238"/>
        <end position="256"/>
    </location>
</feature>
<dbReference type="InterPro" id="IPR000620">
    <property type="entry name" value="EamA_dom"/>
</dbReference>